<organism evidence="1 2">
    <name type="scientific">Amycolatopsis pigmentata</name>
    <dbReference type="NCBI Taxonomy" id="450801"/>
    <lineage>
        <taxon>Bacteria</taxon>
        <taxon>Bacillati</taxon>
        <taxon>Actinomycetota</taxon>
        <taxon>Actinomycetes</taxon>
        <taxon>Pseudonocardiales</taxon>
        <taxon>Pseudonocardiaceae</taxon>
        <taxon>Amycolatopsis</taxon>
    </lineage>
</organism>
<name>A0ABW5FJ21_9PSEU</name>
<reference evidence="2" key="1">
    <citation type="journal article" date="2019" name="Int. J. Syst. Evol. Microbiol.">
        <title>The Global Catalogue of Microorganisms (GCM) 10K type strain sequencing project: providing services to taxonomists for standard genome sequencing and annotation.</title>
        <authorList>
            <consortium name="The Broad Institute Genomics Platform"/>
            <consortium name="The Broad Institute Genome Sequencing Center for Infectious Disease"/>
            <person name="Wu L."/>
            <person name="Ma J."/>
        </authorList>
    </citation>
    <scope>NUCLEOTIDE SEQUENCE [LARGE SCALE GENOMIC DNA]</scope>
    <source>
        <strain evidence="2">CGMCC 4.7645</strain>
    </source>
</reference>
<comment type="caution">
    <text evidence="1">The sequence shown here is derived from an EMBL/GenBank/DDBJ whole genome shotgun (WGS) entry which is preliminary data.</text>
</comment>
<dbReference type="Proteomes" id="UP001597417">
    <property type="component" value="Unassembled WGS sequence"/>
</dbReference>
<keyword evidence="2" id="KW-1185">Reference proteome</keyword>
<evidence type="ECO:0000313" key="1">
    <source>
        <dbReference type="EMBL" id="MFD2414993.1"/>
    </source>
</evidence>
<sequence>MATYVEIFLKPLRERSTQSVLDEISAVTQAPLDANPAYEDEAYTGIRDDVEVQVFVDHGYEDDDDMPFSSHPYMLRFRTLTRDVDSARAHLERAYADLKKAGNYSMFSTYDLQYLLESDVVTR</sequence>
<proteinExistence type="predicted"/>
<accession>A0ABW5FJ21</accession>
<protein>
    <submittedName>
        <fullName evidence="1">Uncharacterized protein</fullName>
    </submittedName>
</protein>
<dbReference type="RefSeq" id="WP_378260392.1">
    <property type="nucleotide sequence ID" value="NZ_JBHUKR010000003.1"/>
</dbReference>
<gene>
    <name evidence="1" type="ORF">ACFSXZ_01505</name>
</gene>
<dbReference type="EMBL" id="JBHUKR010000003">
    <property type="protein sequence ID" value="MFD2414993.1"/>
    <property type="molecule type" value="Genomic_DNA"/>
</dbReference>
<evidence type="ECO:0000313" key="2">
    <source>
        <dbReference type="Proteomes" id="UP001597417"/>
    </source>
</evidence>